<dbReference type="SUPFAM" id="SSF53756">
    <property type="entry name" value="UDP-Glycosyltransferase/glycogen phosphorylase"/>
    <property type="match status" value="1"/>
</dbReference>
<dbReference type="Proteomes" id="UP001549164">
    <property type="component" value="Unassembled WGS sequence"/>
</dbReference>
<sequence>MRIMHLIASVDPDGGGPVEYARVMAAEHAKLGHESVFVTLDRANAAFIPQFGFPVFGTGPGSRIPARAPGFSEKIAELAPSFDVAVVHGLWNQATISGHAALVSAGLSWVIFPHGMLDPWFRKAKPVKHWIKQAYWMLWQGRMLSEASTVLFTCEEERRLARGAFVGHSKYRERVVAFCASDQGLGPEELDTGRASFKKQLPALSGRAYLLFLSRIHPKKACDQLIEAFSRIACEYPAVDLVIAGPDQTGWQVELEAMSARLGVAGRVHWPGPLKGAAKAAAFADAHAFVLPSHQENFGLVVAEALSTGTPVLISTKVNIWREIVKAGAGLAVDDTVDATEGMLRSFMKLDLSTVQAMRAGTRPCYDAHFSVQQAAEDLLACLEIAVLQNSHGDPASGS</sequence>
<protein>
    <submittedName>
        <fullName evidence="3">Glycosyltransferase involved in cell wall biosynthesis</fullName>
    </submittedName>
</protein>
<dbReference type="Gene3D" id="3.40.50.2000">
    <property type="entry name" value="Glycogen Phosphorylase B"/>
    <property type="match status" value="2"/>
</dbReference>
<accession>A0ABV2I6I7</accession>
<reference evidence="3 4" key="1">
    <citation type="submission" date="2024-06" db="EMBL/GenBank/DDBJ databases">
        <title>Genomic Encyclopedia of Type Strains, Phase IV (KMG-IV): sequencing the most valuable type-strain genomes for metagenomic binning, comparative biology and taxonomic classification.</title>
        <authorList>
            <person name="Goeker M."/>
        </authorList>
    </citation>
    <scope>NUCLEOTIDE SEQUENCE [LARGE SCALE GENOMIC DNA]</scope>
    <source>
        <strain evidence="3 4">DSM 28102</strain>
    </source>
</reference>
<dbReference type="InterPro" id="IPR028098">
    <property type="entry name" value="Glyco_trans_4-like_N"/>
</dbReference>
<feature type="domain" description="Glycosyl transferase family 1" evidence="1">
    <location>
        <begin position="197"/>
        <end position="351"/>
    </location>
</feature>
<evidence type="ECO:0000313" key="4">
    <source>
        <dbReference type="Proteomes" id="UP001549164"/>
    </source>
</evidence>
<dbReference type="EMBL" id="JBEPLY010000001">
    <property type="protein sequence ID" value="MET3598512.1"/>
    <property type="molecule type" value="Genomic_DNA"/>
</dbReference>
<dbReference type="Pfam" id="PF00534">
    <property type="entry name" value="Glycos_transf_1"/>
    <property type="match status" value="1"/>
</dbReference>
<gene>
    <name evidence="3" type="ORF">ABID12_000433</name>
</gene>
<organism evidence="3 4">
    <name type="scientific">Martelella mangrovi</name>
    <dbReference type="NCBI Taxonomy" id="1397477"/>
    <lineage>
        <taxon>Bacteria</taxon>
        <taxon>Pseudomonadati</taxon>
        <taxon>Pseudomonadota</taxon>
        <taxon>Alphaproteobacteria</taxon>
        <taxon>Hyphomicrobiales</taxon>
        <taxon>Aurantimonadaceae</taxon>
        <taxon>Martelella</taxon>
    </lineage>
</organism>
<dbReference type="Pfam" id="PF13579">
    <property type="entry name" value="Glyco_trans_4_4"/>
    <property type="match status" value="1"/>
</dbReference>
<evidence type="ECO:0000313" key="3">
    <source>
        <dbReference type="EMBL" id="MET3598512.1"/>
    </source>
</evidence>
<evidence type="ECO:0000259" key="2">
    <source>
        <dbReference type="Pfam" id="PF13579"/>
    </source>
</evidence>
<comment type="caution">
    <text evidence="3">The sequence shown here is derived from an EMBL/GenBank/DDBJ whole genome shotgun (WGS) entry which is preliminary data.</text>
</comment>
<dbReference type="InterPro" id="IPR001296">
    <property type="entry name" value="Glyco_trans_1"/>
</dbReference>
<dbReference type="PANTHER" id="PTHR12526">
    <property type="entry name" value="GLYCOSYLTRANSFERASE"/>
    <property type="match status" value="1"/>
</dbReference>
<keyword evidence="4" id="KW-1185">Reference proteome</keyword>
<proteinExistence type="predicted"/>
<name>A0ABV2I6I7_9HYPH</name>
<feature type="domain" description="Glycosyltransferase subfamily 4-like N-terminal" evidence="2">
    <location>
        <begin position="15"/>
        <end position="170"/>
    </location>
</feature>
<evidence type="ECO:0000259" key="1">
    <source>
        <dbReference type="Pfam" id="PF00534"/>
    </source>
</evidence>